<reference evidence="1" key="1">
    <citation type="journal article" date="2020" name="Nat. Commun.">
        <title>Large-scale genome sequencing of mycorrhizal fungi provides insights into the early evolution of symbiotic traits.</title>
        <authorList>
            <person name="Miyauchi S."/>
            <person name="Kiss E."/>
            <person name="Kuo A."/>
            <person name="Drula E."/>
            <person name="Kohler A."/>
            <person name="Sanchez-Garcia M."/>
            <person name="Morin E."/>
            <person name="Andreopoulos B."/>
            <person name="Barry K.W."/>
            <person name="Bonito G."/>
            <person name="Buee M."/>
            <person name="Carver A."/>
            <person name="Chen C."/>
            <person name="Cichocki N."/>
            <person name="Clum A."/>
            <person name="Culley D."/>
            <person name="Crous P.W."/>
            <person name="Fauchery L."/>
            <person name="Girlanda M."/>
            <person name="Hayes R.D."/>
            <person name="Keri Z."/>
            <person name="LaButti K."/>
            <person name="Lipzen A."/>
            <person name="Lombard V."/>
            <person name="Magnuson J."/>
            <person name="Maillard F."/>
            <person name="Murat C."/>
            <person name="Nolan M."/>
            <person name="Ohm R.A."/>
            <person name="Pangilinan J."/>
            <person name="Pereira M.F."/>
            <person name="Perotto S."/>
            <person name="Peter M."/>
            <person name="Pfister S."/>
            <person name="Riley R."/>
            <person name="Sitrit Y."/>
            <person name="Stielow J.B."/>
            <person name="Szollosi G."/>
            <person name="Zifcakova L."/>
            <person name="Stursova M."/>
            <person name="Spatafora J.W."/>
            <person name="Tedersoo L."/>
            <person name="Vaario L.M."/>
            <person name="Yamada A."/>
            <person name="Yan M."/>
            <person name="Wang P."/>
            <person name="Xu J."/>
            <person name="Bruns T."/>
            <person name="Baldrian P."/>
            <person name="Vilgalys R."/>
            <person name="Dunand C."/>
            <person name="Henrissat B."/>
            <person name="Grigoriev I.V."/>
            <person name="Hibbett D."/>
            <person name="Nagy L.G."/>
            <person name="Martin F.M."/>
        </authorList>
    </citation>
    <scope>NUCLEOTIDE SEQUENCE</scope>
    <source>
        <strain evidence="1">UP504</strain>
    </source>
</reference>
<protein>
    <submittedName>
        <fullName evidence="1">Uncharacterized protein</fullName>
    </submittedName>
</protein>
<organism evidence="1 2">
    <name type="scientific">Hydnum rufescens UP504</name>
    <dbReference type="NCBI Taxonomy" id="1448309"/>
    <lineage>
        <taxon>Eukaryota</taxon>
        <taxon>Fungi</taxon>
        <taxon>Dikarya</taxon>
        <taxon>Basidiomycota</taxon>
        <taxon>Agaricomycotina</taxon>
        <taxon>Agaricomycetes</taxon>
        <taxon>Cantharellales</taxon>
        <taxon>Hydnaceae</taxon>
        <taxon>Hydnum</taxon>
    </lineage>
</organism>
<evidence type="ECO:0000313" key="1">
    <source>
        <dbReference type="EMBL" id="KAF9502616.1"/>
    </source>
</evidence>
<dbReference type="AlphaFoldDB" id="A0A9P6AAW9"/>
<name>A0A9P6AAW9_9AGAM</name>
<dbReference type="EMBL" id="MU129850">
    <property type="protein sequence ID" value="KAF9502616.1"/>
    <property type="molecule type" value="Genomic_DNA"/>
</dbReference>
<keyword evidence="2" id="KW-1185">Reference proteome</keyword>
<comment type="caution">
    <text evidence="1">The sequence shown here is derived from an EMBL/GenBank/DDBJ whole genome shotgun (WGS) entry which is preliminary data.</text>
</comment>
<sequence length="152" mass="17296">MIKPSFGAQDIHRVPLQRSRMASLVIDAFHPETQDNSNLKIKGANSILAVESLLVLGDKSTDTSRCRVILDTRRERVFVRHEVAPMAEEGKCGAKYNKVRGSECMKISLSVTSDTYEYRLCKKSRRLAITCWQSHVRYNRDLRSHSGEVDLD</sequence>
<dbReference type="Proteomes" id="UP000886523">
    <property type="component" value="Unassembled WGS sequence"/>
</dbReference>
<gene>
    <name evidence="1" type="ORF">BS47DRAFT_1490669</name>
</gene>
<evidence type="ECO:0000313" key="2">
    <source>
        <dbReference type="Proteomes" id="UP000886523"/>
    </source>
</evidence>
<proteinExistence type="predicted"/>
<accession>A0A9P6AAW9</accession>